<sequence length="152" mass="17924">MKGYAVESRWFEHTIRVRYQETDQMRVVYHTHYANWFEWGRAEMIREAGMPYREMEDRGLMLPVTALDVAYRLPARYDDEVCIRTRLTAFSPIRLAFGYEIVREKELLASGSTEHIWLNTEWKPVRLDRAAPDMYALLLQIVFGESEGKEGG</sequence>
<organism evidence="3 4">
    <name type="scientific">Xylanibacillus composti</name>
    <dbReference type="NCBI Taxonomy" id="1572762"/>
    <lineage>
        <taxon>Bacteria</taxon>
        <taxon>Bacillati</taxon>
        <taxon>Bacillota</taxon>
        <taxon>Bacilli</taxon>
        <taxon>Bacillales</taxon>
        <taxon>Paenibacillaceae</taxon>
        <taxon>Xylanibacillus</taxon>
    </lineage>
</organism>
<dbReference type="InterPro" id="IPR006684">
    <property type="entry name" value="YbgC/YbaW"/>
</dbReference>
<dbReference type="PIRSF" id="PIRSF003230">
    <property type="entry name" value="YbgC"/>
    <property type="match status" value="1"/>
</dbReference>
<protein>
    <recommendedName>
        <fullName evidence="5">Acyl-CoA thioesterase</fullName>
    </recommendedName>
</protein>
<dbReference type="GO" id="GO:0047617">
    <property type="term" value="F:fatty acyl-CoA hydrolase activity"/>
    <property type="evidence" value="ECO:0007669"/>
    <property type="project" value="TreeGrafter"/>
</dbReference>
<dbReference type="NCBIfam" id="TIGR00051">
    <property type="entry name" value="YbgC/FadM family acyl-CoA thioesterase"/>
    <property type="match status" value="1"/>
</dbReference>
<evidence type="ECO:0000313" key="3">
    <source>
        <dbReference type="EMBL" id="GIQ69856.1"/>
    </source>
</evidence>
<accession>A0A8J4H5F3</accession>
<evidence type="ECO:0000313" key="4">
    <source>
        <dbReference type="Proteomes" id="UP000677918"/>
    </source>
</evidence>
<dbReference type="RefSeq" id="WP_213412642.1">
    <property type="nucleotide sequence ID" value="NZ_BOVK01000036.1"/>
</dbReference>
<evidence type="ECO:0000256" key="1">
    <source>
        <dbReference type="ARBA" id="ARBA00005953"/>
    </source>
</evidence>
<dbReference type="PANTHER" id="PTHR31793:SF27">
    <property type="entry name" value="NOVEL THIOESTERASE SUPERFAMILY DOMAIN AND SAPOSIN A-TYPE DOMAIN CONTAINING PROTEIN (0610012H03RIK)"/>
    <property type="match status" value="1"/>
</dbReference>
<dbReference type="EMBL" id="BOVK01000036">
    <property type="protein sequence ID" value="GIQ69856.1"/>
    <property type="molecule type" value="Genomic_DNA"/>
</dbReference>
<keyword evidence="2" id="KW-0378">Hydrolase</keyword>
<dbReference type="SUPFAM" id="SSF54637">
    <property type="entry name" value="Thioesterase/thiol ester dehydrase-isomerase"/>
    <property type="match status" value="1"/>
</dbReference>
<keyword evidence="4" id="KW-1185">Reference proteome</keyword>
<name>A0A8J4H5F3_9BACL</name>
<dbReference type="AlphaFoldDB" id="A0A8J4H5F3"/>
<comment type="caution">
    <text evidence="3">The sequence shown here is derived from an EMBL/GenBank/DDBJ whole genome shotgun (WGS) entry which is preliminary data.</text>
</comment>
<evidence type="ECO:0000256" key="2">
    <source>
        <dbReference type="ARBA" id="ARBA00022801"/>
    </source>
</evidence>
<comment type="similarity">
    <text evidence="1">Belongs to the 4-hydroxybenzoyl-CoA thioesterase family.</text>
</comment>
<evidence type="ECO:0008006" key="5">
    <source>
        <dbReference type="Google" id="ProtNLM"/>
    </source>
</evidence>
<dbReference type="InterPro" id="IPR029069">
    <property type="entry name" value="HotDog_dom_sf"/>
</dbReference>
<dbReference type="CDD" id="cd00586">
    <property type="entry name" value="4HBT"/>
    <property type="match status" value="1"/>
</dbReference>
<dbReference type="Gene3D" id="3.10.129.10">
    <property type="entry name" value="Hotdog Thioesterase"/>
    <property type="match status" value="1"/>
</dbReference>
<reference evidence="3" key="1">
    <citation type="submission" date="2021-04" db="EMBL/GenBank/DDBJ databases">
        <title>Draft genome sequence of Xylanibacillus composti strain K13.</title>
        <authorList>
            <person name="Uke A."/>
            <person name="Chhe C."/>
            <person name="Baramee S."/>
            <person name="Kosugi A."/>
        </authorList>
    </citation>
    <scope>NUCLEOTIDE SEQUENCE</scope>
    <source>
        <strain evidence="3">K13</strain>
    </source>
</reference>
<dbReference type="PANTHER" id="PTHR31793">
    <property type="entry name" value="4-HYDROXYBENZOYL-COA THIOESTERASE FAMILY MEMBER"/>
    <property type="match status" value="1"/>
</dbReference>
<proteinExistence type="inferred from homology"/>
<dbReference type="Pfam" id="PF13279">
    <property type="entry name" value="4HBT_2"/>
    <property type="match status" value="1"/>
</dbReference>
<dbReference type="Proteomes" id="UP000677918">
    <property type="component" value="Unassembled WGS sequence"/>
</dbReference>
<dbReference type="InterPro" id="IPR050563">
    <property type="entry name" value="4-hydroxybenzoyl-CoA_TE"/>
</dbReference>
<gene>
    <name evidence="3" type="ORF">XYCOK13_26800</name>
</gene>